<evidence type="ECO:0000313" key="1">
    <source>
        <dbReference type="EMBL" id="GAG28289.1"/>
    </source>
</evidence>
<reference evidence="1" key="1">
    <citation type="journal article" date="2014" name="Front. Microbiol.">
        <title>High frequency of phylogenetically diverse reductive dehalogenase-homologous genes in deep subseafloor sedimentary metagenomes.</title>
        <authorList>
            <person name="Kawai M."/>
            <person name="Futagami T."/>
            <person name="Toyoda A."/>
            <person name="Takaki Y."/>
            <person name="Nishi S."/>
            <person name="Hori S."/>
            <person name="Arai W."/>
            <person name="Tsubouchi T."/>
            <person name="Morono Y."/>
            <person name="Uchiyama I."/>
            <person name="Ito T."/>
            <person name="Fujiyama A."/>
            <person name="Inagaki F."/>
            <person name="Takami H."/>
        </authorList>
    </citation>
    <scope>NUCLEOTIDE SEQUENCE</scope>
    <source>
        <strain evidence="1">Expedition CK06-06</strain>
    </source>
</reference>
<comment type="caution">
    <text evidence="1">The sequence shown here is derived from an EMBL/GenBank/DDBJ whole genome shotgun (WGS) entry which is preliminary data.</text>
</comment>
<sequence length="125" mass="14703">MRSKMTFEEIVNKPHYRGILELLIKFGPRVSKLRPKSDLIDKDGLCPLHLRYALMTEPEIHKHLLPKIQKFFGNNLDKLYESDQPEIEPILIKGCIRSRQELTNFLDKLLEMGIIEKTVYNKQNV</sequence>
<accession>X0WBG2</accession>
<feature type="non-terminal residue" evidence="1">
    <location>
        <position position="125"/>
    </location>
</feature>
<dbReference type="AlphaFoldDB" id="X0WBG2"/>
<protein>
    <submittedName>
        <fullName evidence="1">Uncharacterized protein</fullName>
    </submittedName>
</protein>
<gene>
    <name evidence="1" type="ORF">S01H1_73063</name>
</gene>
<name>X0WBG2_9ZZZZ</name>
<proteinExistence type="predicted"/>
<organism evidence="1">
    <name type="scientific">marine sediment metagenome</name>
    <dbReference type="NCBI Taxonomy" id="412755"/>
    <lineage>
        <taxon>unclassified sequences</taxon>
        <taxon>metagenomes</taxon>
        <taxon>ecological metagenomes</taxon>
    </lineage>
</organism>
<dbReference type="EMBL" id="BARS01048794">
    <property type="protein sequence ID" value="GAG28289.1"/>
    <property type="molecule type" value="Genomic_DNA"/>
</dbReference>